<keyword evidence="4 9" id="KW-1133">Transmembrane helix</keyword>
<name>A0ABN8RB48_9CNID</name>
<keyword evidence="2" id="KW-1003">Cell membrane</keyword>
<evidence type="ECO:0000256" key="1">
    <source>
        <dbReference type="ARBA" id="ARBA00004651"/>
    </source>
</evidence>
<evidence type="ECO:0000313" key="11">
    <source>
        <dbReference type="EMBL" id="CAH3175365.1"/>
    </source>
</evidence>
<feature type="transmembrane region" description="Helical" evidence="9">
    <location>
        <begin position="97"/>
        <end position="118"/>
    </location>
</feature>
<keyword evidence="6 9" id="KW-0472">Membrane</keyword>
<dbReference type="Proteomes" id="UP001159427">
    <property type="component" value="Unassembled WGS sequence"/>
</dbReference>
<dbReference type="CDD" id="cd00637">
    <property type="entry name" value="7tm_classA_rhodopsin-like"/>
    <property type="match status" value="1"/>
</dbReference>
<accession>A0ABN8RB48</accession>
<proteinExistence type="predicted"/>
<comment type="caution">
    <text evidence="11">The sequence shown here is derived from an EMBL/GenBank/DDBJ whole genome shotgun (WGS) entry which is preliminary data.</text>
</comment>
<evidence type="ECO:0000256" key="4">
    <source>
        <dbReference type="ARBA" id="ARBA00022989"/>
    </source>
</evidence>
<evidence type="ECO:0000313" key="12">
    <source>
        <dbReference type="Proteomes" id="UP001159427"/>
    </source>
</evidence>
<evidence type="ECO:0000256" key="2">
    <source>
        <dbReference type="ARBA" id="ARBA00022475"/>
    </source>
</evidence>
<feature type="transmembrane region" description="Helical" evidence="9">
    <location>
        <begin position="267"/>
        <end position="288"/>
    </location>
</feature>
<organism evidence="11 12">
    <name type="scientific">Porites evermanni</name>
    <dbReference type="NCBI Taxonomy" id="104178"/>
    <lineage>
        <taxon>Eukaryota</taxon>
        <taxon>Metazoa</taxon>
        <taxon>Cnidaria</taxon>
        <taxon>Anthozoa</taxon>
        <taxon>Hexacorallia</taxon>
        <taxon>Scleractinia</taxon>
        <taxon>Fungiina</taxon>
        <taxon>Poritidae</taxon>
        <taxon>Porites</taxon>
    </lineage>
</organism>
<evidence type="ECO:0000256" key="5">
    <source>
        <dbReference type="ARBA" id="ARBA00023040"/>
    </source>
</evidence>
<feature type="transmembrane region" description="Helical" evidence="9">
    <location>
        <begin position="139"/>
        <end position="161"/>
    </location>
</feature>
<dbReference type="PROSITE" id="PS50262">
    <property type="entry name" value="G_PROTEIN_RECEP_F1_2"/>
    <property type="match status" value="1"/>
</dbReference>
<dbReference type="PRINTS" id="PR00237">
    <property type="entry name" value="GPCRRHODOPSN"/>
</dbReference>
<evidence type="ECO:0000259" key="10">
    <source>
        <dbReference type="PROSITE" id="PS50262"/>
    </source>
</evidence>
<keyword evidence="12" id="KW-1185">Reference proteome</keyword>
<dbReference type="EMBL" id="CALNXI010001705">
    <property type="protein sequence ID" value="CAH3175365.1"/>
    <property type="molecule type" value="Genomic_DNA"/>
</dbReference>
<keyword evidence="7" id="KW-0675">Receptor</keyword>
<keyword evidence="8" id="KW-0807">Transducer</keyword>
<dbReference type="InterPro" id="IPR017452">
    <property type="entry name" value="GPCR_Rhodpsn_7TM"/>
</dbReference>
<feature type="transmembrane region" description="Helical" evidence="9">
    <location>
        <begin position="181"/>
        <end position="206"/>
    </location>
</feature>
<feature type="transmembrane region" description="Helical" evidence="9">
    <location>
        <begin position="20"/>
        <end position="48"/>
    </location>
</feature>
<keyword evidence="3 9" id="KW-0812">Transmembrane</keyword>
<comment type="subcellular location">
    <subcellularLocation>
        <location evidence="1">Cell membrane</location>
        <topology evidence="1">Multi-pass membrane protein</topology>
    </subcellularLocation>
</comment>
<dbReference type="PANTHER" id="PTHR22752">
    <property type="entry name" value="G PROTEIN-COUPLED RECEPTOR"/>
    <property type="match status" value="1"/>
</dbReference>
<dbReference type="InterPro" id="IPR000276">
    <property type="entry name" value="GPCR_Rhodpsn"/>
</dbReference>
<gene>
    <name evidence="11" type="ORF">PEVE_00010101</name>
</gene>
<keyword evidence="5" id="KW-0297">G-protein coupled receptor</keyword>
<sequence length="325" mass="36691">MYVNLSEWKAARDLQQRPSYLVVVETIALGLIFATSTTGNILSCVIMYRSPRLRTWHNLLLLNVIFVDLLATILCVPFAFVVLLTGKWSGGESLCSAFAYMSCLLLIVSIITLATISISRYYLITDLLKYMTIFKKKNIAWMLLAIWVYAILCAFPPLVGWGHFIFLPGNAMCFMYFGSSLSYAAVFTLLVIGLPVAIIIACFVRVRQISKASKRIKSLSPVTSIASEEIDSAKTLFSVVVIVLLCWFPVCLLFLLATLGVELPRQVSLISTYSVFLPCALKPLIYFYMKKQFRAGLVDLLNKLVPFRRRWKRVSPMSQMKNNLK</sequence>
<feature type="domain" description="G-protein coupled receptors family 1 profile" evidence="10">
    <location>
        <begin position="39"/>
        <end position="286"/>
    </location>
</feature>
<evidence type="ECO:0000256" key="7">
    <source>
        <dbReference type="ARBA" id="ARBA00023170"/>
    </source>
</evidence>
<dbReference type="Pfam" id="PF00001">
    <property type="entry name" value="7tm_1"/>
    <property type="match status" value="1"/>
</dbReference>
<reference evidence="11 12" key="1">
    <citation type="submission" date="2022-05" db="EMBL/GenBank/DDBJ databases">
        <authorList>
            <consortium name="Genoscope - CEA"/>
            <person name="William W."/>
        </authorList>
    </citation>
    <scope>NUCLEOTIDE SEQUENCE [LARGE SCALE GENOMIC DNA]</scope>
</reference>
<evidence type="ECO:0000256" key="8">
    <source>
        <dbReference type="ARBA" id="ARBA00023224"/>
    </source>
</evidence>
<evidence type="ECO:0000256" key="6">
    <source>
        <dbReference type="ARBA" id="ARBA00023136"/>
    </source>
</evidence>
<dbReference type="Gene3D" id="1.20.1070.10">
    <property type="entry name" value="Rhodopsin 7-helix transmembrane proteins"/>
    <property type="match status" value="1"/>
</dbReference>
<evidence type="ECO:0000256" key="3">
    <source>
        <dbReference type="ARBA" id="ARBA00022692"/>
    </source>
</evidence>
<dbReference type="SUPFAM" id="SSF81321">
    <property type="entry name" value="Family A G protein-coupled receptor-like"/>
    <property type="match status" value="1"/>
</dbReference>
<evidence type="ECO:0000256" key="9">
    <source>
        <dbReference type="SAM" id="Phobius"/>
    </source>
</evidence>
<feature type="transmembrane region" description="Helical" evidence="9">
    <location>
        <begin position="60"/>
        <end position="85"/>
    </location>
</feature>
<protein>
    <recommendedName>
        <fullName evidence="10">G-protein coupled receptors family 1 profile domain-containing protein</fullName>
    </recommendedName>
</protein>
<feature type="transmembrane region" description="Helical" evidence="9">
    <location>
        <begin position="236"/>
        <end position="261"/>
    </location>
</feature>